<sequence>ILKKHIFNISLKKGKSYYSLFFLPDLSGKMFIFPRETNTAHVKLSPLKQNFNSVTVCQRFFTDLIRGHVHFSLATPSYSNTFLVYWDGTDKEFEISTMDTTGLFGVEDYKRNTWHSLCTTWDPVSGLVQLWLDGQPSVKKFTRSVSNIRGSLIIMLGQEQDSHGGGFDIKQSFVGMMYDVHMWDYVLSTCEIQNYMDYRSFTPGNVLNWRAMDYQIIGQVLNCCYSGS</sequence>
<dbReference type="PANTHER" id="PTHR45869">
    <property type="entry name" value="C-REACTIVE PROTEIN-RELATED"/>
    <property type="match status" value="1"/>
</dbReference>
<dbReference type="InterPro" id="IPR051005">
    <property type="entry name" value="Pentraxin_domain"/>
</dbReference>
<dbReference type="SMART" id="SM00159">
    <property type="entry name" value="PTX"/>
    <property type="match status" value="1"/>
</dbReference>
<comment type="similarity">
    <text evidence="7 9">Belongs to the pentraxin family.</text>
</comment>
<dbReference type="GO" id="GO:0005576">
    <property type="term" value="C:extracellular region"/>
    <property type="evidence" value="ECO:0007669"/>
    <property type="project" value="UniProtKB-SubCell"/>
</dbReference>
<dbReference type="Ensembl" id="ENSCVAT00000001985.1">
    <property type="protein sequence ID" value="ENSCVAP00000008221.1"/>
    <property type="gene ID" value="ENSCVAG00000010017.1"/>
</dbReference>
<evidence type="ECO:0000256" key="1">
    <source>
        <dbReference type="ARBA" id="ARBA00004613"/>
    </source>
</evidence>
<comment type="subunit">
    <text evidence="9">Homopentamer. Pentaxin (or pentraxin) have a discoid arrangement of 5 non-covalently bound subunits.</text>
</comment>
<evidence type="ECO:0000256" key="8">
    <source>
        <dbReference type="PROSITE-ProRule" id="PRU01172"/>
    </source>
</evidence>
<dbReference type="Pfam" id="PF00354">
    <property type="entry name" value="Pentaxin"/>
    <property type="match status" value="1"/>
</dbReference>
<evidence type="ECO:0000256" key="9">
    <source>
        <dbReference type="RuleBase" id="RU362112"/>
    </source>
</evidence>
<comment type="caution">
    <text evidence="8">Lacks conserved residue(s) required for the propagation of feature annotation.</text>
</comment>
<keyword evidence="12" id="KW-1185">Reference proteome</keyword>
<dbReference type="InterPro" id="IPR001759">
    <property type="entry name" value="PTX_dom"/>
</dbReference>
<comment type="subcellular location">
    <subcellularLocation>
        <location evidence="1 9">Secreted</location>
    </subcellularLocation>
</comment>
<dbReference type="GO" id="GO:0046872">
    <property type="term" value="F:metal ion binding"/>
    <property type="evidence" value="ECO:0007669"/>
    <property type="project" value="UniProtKB-KW"/>
</dbReference>
<feature type="domain" description="Pentraxin (PTX)" evidence="10">
    <location>
        <begin position="27"/>
        <end position="228"/>
    </location>
</feature>
<evidence type="ECO:0000256" key="6">
    <source>
        <dbReference type="ARBA" id="ARBA00023157"/>
    </source>
</evidence>
<dbReference type="PROSITE" id="PS51828">
    <property type="entry name" value="PTX_2"/>
    <property type="match status" value="1"/>
</dbReference>
<comment type="cofactor">
    <cofactor evidence="9">
        <name>Ca(2+)</name>
        <dbReference type="ChEBI" id="CHEBI:29108"/>
    </cofactor>
    <text evidence="9">Binds 2 calcium ions per subunit.</text>
</comment>
<dbReference type="Proteomes" id="UP000265020">
    <property type="component" value="Unassembled WGS sequence"/>
</dbReference>
<evidence type="ECO:0000256" key="5">
    <source>
        <dbReference type="ARBA" id="ARBA00022837"/>
    </source>
</evidence>
<keyword evidence="6" id="KW-1015">Disulfide bond</keyword>
<dbReference type="PANTHER" id="PTHR45869:SF7">
    <property type="entry name" value="C-REACTIVE PROTEIN"/>
    <property type="match status" value="1"/>
</dbReference>
<evidence type="ECO:0000256" key="4">
    <source>
        <dbReference type="ARBA" id="ARBA00022729"/>
    </source>
</evidence>
<dbReference type="AlphaFoldDB" id="A0A3Q2CRE3"/>
<evidence type="ECO:0000256" key="3">
    <source>
        <dbReference type="ARBA" id="ARBA00022723"/>
    </source>
</evidence>
<dbReference type="GeneTree" id="ENSGT01100000263515"/>
<organism evidence="11 12">
    <name type="scientific">Cyprinodon variegatus</name>
    <name type="common">Sheepshead minnow</name>
    <dbReference type="NCBI Taxonomy" id="28743"/>
    <lineage>
        <taxon>Eukaryota</taxon>
        <taxon>Metazoa</taxon>
        <taxon>Chordata</taxon>
        <taxon>Craniata</taxon>
        <taxon>Vertebrata</taxon>
        <taxon>Euteleostomi</taxon>
        <taxon>Actinopterygii</taxon>
        <taxon>Neopterygii</taxon>
        <taxon>Teleostei</taxon>
        <taxon>Neoteleostei</taxon>
        <taxon>Acanthomorphata</taxon>
        <taxon>Ovalentaria</taxon>
        <taxon>Atherinomorphae</taxon>
        <taxon>Cyprinodontiformes</taxon>
        <taxon>Cyprinodontidae</taxon>
        <taxon>Cyprinodon</taxon>
    </lineage>
</organism>
<evidence type="ECO:0000313" key="11">
    <source>
        <dbReference type="Ensembl" id="ENSCVAP00000008221.1"/>
    </source>
</evidence>
<evidence type="ECO:0000259" key="10">
    <source>
        <dbReference type="PROSITE" id="PS51828"/>
    </source>
</evidence>
<dbReference type="OMA" id="WHSVCAT"/>
<keyword evidence="3 9" id="KW-0479">Metal-binding</keyword>
<reference evidence="11" key="2">
    <citation type="submission" date="2025-09" db="UniProtKB">
        <authorList>
            <consortium name="Ensembl"/>
        </authorList>
    </citation>
    <scope>IDENTIFICATION</scope>
</reference>
<protein>
    <recommendedName>
        <fullName evidence="9">Pentraxin family member</fullName>
    </recommendedName>
</protein>
<reference evidence="11" key="1">
    <citation type="submission" date="2025-08" db="UniProtKB">
        <authorList>
            <consortium name="Ensembl"/>
        </authorList>
    </citation>
    <scope>IDENTIFICATION</scope>
</reference>
<evidence type="ECO:0000313" key="12">
    <source>
        <dbReference type="Proteomes" id="UP000265020"/>
    </source>
</evidence>
<dbReference type="InterPro" id="IPR013320">
    <property type="entry name" value="ConA-like_dom_sf"/>
</dbReference>
<accession>A0A3Q2CRE3</accession>
<evidence type="ECO:0000256" key="2">
    <source>
        <dbReference type="ARBA" id="ARBA00022525"/>
    </source>
</evidence>
<dbReference type="SUPFAM" id="SSF49899">
    <property type="entry name" value="Concanavalin A-like lectins/glucanases"/>
    <property type="match status" value="1"/>
</dbReference>
<evidence type="ECO:0000256" key="7">
    <source>
        <dbReference type="ARBA" id="ARBA00038102"/>
    </source>
</evidence>
<dbReference type="PRINTS" id="PR00895">
    <property type="entry name" value="PENTAXIN"/>
</dbReference>
<name>A0A3Q2CRE3_CYPVA</name>
<keyword evidence="2" id="KW-0964">Secreted</keyword>
<proteinExistence type="inferred from homology"/>
<dbReference type="Gene3D" id="2.60.120.200">
    <property type="match status" value="1"/>
</dbReference>
<keyword evidence="5 9" id="KW-0106">Calcium</keyword>
<keyword evidence="4" id="KW-0732">Signal</keyword>